<dbReference type="EMBL" id="JAHLFS010000023">
    <property type="protein sequence ID" value="MBU3851404.1"/>
    <property type="molecule type" value="Genomic_DNA"/>
</dbReference>
<gene>
    <name evidence="1" type="ORF">H9901_01725</name>
</gene>
<dbReference type="InterPro" id="IPR003789">
    <property type="entry name" value="Asn/Gln_tRNA_amidoTrase-B-like"/>
</dbReference>
<dbReference type="InterPro" id="IPR023168">
    <property type="entry name" value="GatB_Yqey_C_2"/>
</dbReference>
<dbReference type="GO" id="GO:0016884">
    <property type="term" value="F:carbon-nitrogen ligase activity, with glutamine as amido-N-donor"/>
    <property type="evidence" value="ECO:0007669"/>
    <property type="project" value="InterPro"/>
</dbReference>
<evidence type="ECO:0000313" key="2">
    <source>
        <dbReference type="Proteomes" id="UP000777303"/>
    </source>
</evidence>
<dbReference type="AlphaFoldDB" id="A0A948TIK9"/>
<dbReference type="InterPro" id="IPR042184">
    <property type="entry name" value="YqeY/Aim41_N"/>
</dbReference>
<organism evidence="1 2">
    <name type="scientific">Candidatus Paralactobacillus gallistercoris</name>
    <dbReference type="NCBI Taxonomy" id="2838724"/>
    <lineage>
        <taxon>Bacteria</taxon>
        <taxon>Bacillati</taxon>
        <taxon>Bacillota</taxon>
        <taxon>Bacilli</taxon>
        <taxon>Lactobacillales</taxon>
        <taxon>Lactobacillaceae</taxon>
        <taxon>Lactobacillus</taxon>
    </lineage>
</organism>
<sequence>MLLDTLNSDLVAAMKSKDKEKLAVLRMLKTALTNERIKLGHDLTSADEINVLSSQVKQRREAVTEFRQAGRDDLADQNEAEIKVIETYLPKQLSADEINALVDEVIKNVGATSKADFGKVMKTLMPQVKGKADGSLVKQVVQSKLN</sequence>
<accession>A0A948TIK9</accession>
<dbReference type="Gene3D" id="1.10.1510.10">
    <property type="entry name" value="Uncharacterised protein YqeY/AIM41 PF09424, N-terminal domain"/>
    <property type="match status" value="1"/>
</dbReference>
<dbReference type="Gene3D" id="1.10.10.410">
    <property type="match status" value="1"/>
</dbReference>
<proteinExistence type="predicted"/>
<dbReference type="InterPro" id="IPR019004">
    <property type="entry name" value="YqeY/Aim41"/>
</dbReference>
<name>A0A948TIK9_9LACO</name>
<dbReference type="PANTHER" id="PTHR28055:SF1">
    <property type="entry name" value="ALTERED INHERITANCE OF MITOCHONDRIA PROTEIN 41, MITOCHONDRIAL"/>
    <property type="match status" value="1"/>
</dbReference>
<dbReference type="SUPFAM" id="SSF89095">
    <property type="entry name" value="GatB/YqeY motif"/>
    <property type="match status" value="1"/>
</dbReference>
<comment type="caution">
    <text evidence="1">The sequence shown here is derived from an EMBL/GenBank/DDBJ whole genome shotgun (WGS) entry which is preliminary data.</text>
</comment>
<reference evidence="1" key="2">
    <citation type="submission" date="2021-04" db="EMBL/GenBank/DDBJ databases">
        <authorList>
            <person name="Gilroy R."/>
        </authorList>
    </citation>
    <scope>NUCLEOTIDE SEQUENCE</scope>
    <source>
        <strain evidence="1">F6-6636</strain>
    </source>
</reference>
<reference evidence="1" key="1">
    <citation type="journal article" date="2021" name="PeerJ">
        <title>Extensive microbial diversity within the chicken gut microbiome revealed by metagenomics and culture.</title>
        <authorList>
            <person name="Gilroy R."/>
            <person name="Ravi A."/>
            <person name="Getino M."/>
            <person name="Pursley I."/>
            <person name="Horton D.L."/>
            <person name="Alikhan N.F."/>
            <person name="Baker D."/>
            <person name="Gharbi K."/>
            <person name="Hall N."/>
            <person name="Watson M."/>
            <person name="Adriaenssens E.M."/>
            <person name="Foster-Nyarko E."/>
            <person name="Jarju S."/>
            <person name="Secka A."/>
            <person name="Antonio M."/>
            <person name="Oren A."/>
            <person name="Chaudhuri R.R."/>
            <person name="La Ragione R."/>
            <person name="Hildebrand F."/>
            <person name="Pallen M.J."/>
        </authorList>
    </citation>
    <scope>NUCLEOTIDE SEQUENCE</scope>
    <source>
        <strain evidence="1">F6-6636</strain>
    </source>
</reference>
<protein>
    <submittedName>
        <fullName evidence="1">GatB/YqeY domain-containing protein</fullName>
    </submittedName>
</protein>
<evidence type="ECO:0000313" key="1">
    <source>
        <dbReference type="EMBL" id="MBU3851404.1"/>
    </source>
</evidence>
<dbReference type="PANTHER" id="PTHR28055">
    <property type="entry name" value="ALTERED INHERITANCE OF MITOCHONDRIA PROTEIN 41, MITOCHONDRIAL"/>
    <property type="match status" value="1"/>
</dbReference>
<dbReference type="Pfam" id="PF09424">
    <property type="entry name" value="YqeY"/>
    <property type="match status" value="1"/>
</dbReference>
<dbReference type="Proteomes" id="UP000777303">
    <property type="component" value="Unassembled WGS sequence"/>
</dbReference>